<sequence>MRFIKIPHIDDTWDKVHIKTLSPSSFSWICNGCAYQVLLQKVLYTLGDNTYFLPPHKNTILGTIIHKIYELASKGTLSTPREMMEIWEQLVNEQKKKLIESYPTLLNPKINDYDKRNKAIRYAITIHEKKTDFLLESTNIKIVSEKPIVCEDIGLSGVVDKMIIDSGNIDIIDYKSGRVVDEDGNLKLEYIVQLHLYAAMCVHLSLGNIRSLKLIDIEGQLFDIVYDEELSKALVKDVAERIVKLNNAINARQFEDLIKPDKDRCGYCSCRHICNYMIQSDELIYRTICGYVKRISSSNMYILQNGDITYYISGIGVYPIDDYYGYIGKKLVFINVIRTSSLANNCTYKVTENTLVYEL</sequence>
<dbReference type="Pfam" id="PF12705">
    <property type="entry name" value="PDDEXK_1"/>
    <property type="match status" value="1"/>
</dbReference>
<dbReference type="InterPro" id="IPR038726">
    <property type="entry name" value="PDDEXK_AddAB-type"/>
</dbReference>
<comment type="caution">
    <text evidence="2">The sequence shown here is derived from an EMBL/GenBank/DDBJ whole genome shotgun (WGS) entry which is preliminary data.</text>
</comment>
<keyword evidence="3" id="KW-1185">Reference proteome</keyword>
<dbReference type="InterPro" id="IPR011335">
    <property type="entry name" value="Restrct_endonuc-II-like"/>
</dbReference>
<evidence type="ECO:0000313" key="2">
    <source>
        <dbReference type="EMBL" id="MBM6806648.1"/>
    </source>
</evidence>
<dbReference type="RefSeq" id="WP_204500479.1">
    <property type="nucleotide sequence ID" value="NZ_JACJKJ010000009.1"/>
</dbReference>
<protein>
    <submittedName>
        <fullName evidence="2">PD-(D/E)XK nuclease family protein</fullName>
    </submittedName>
</protein>
<evidence type="ECO:0000313" key="3">
    <source>
        <dbReference type="Proteomes" id="UP000782117"/>
    </source>
</evidence>
<dbReference type="Proteomes" id="UP000782117">
    <property type="component" value="Unassembled WGS sequence"/>
</dbReference>
<proteinExistence type="predicted"/>
<gene>
    <name evidence="2" type="ORF">H6A24_09095</name>
</gene>
<dbReference type="Gene3D" id="3.90.320.10">
    <property type="match status" value="1"/>
</dbReference>
<feature type="domain" description="PD-(D/E)XK endonuclease-like" evidence="1">
    <location>
        <begin position="33"/>
        <end position="275"/>
    </location>
</feature>
<organism evidence="2 3">
    <name type="scientific">Bacteroides caecicola</name>
    <dbReference type="NCBI Taxonomy" id="1462569"/>
    <lineage>
        <taxon>Bacteria</taxon>
        <taxon>Pseudomonadati</taxon>
        <taxon>Bacteroidota</taxon>
        <taxon>Bacteroidia</taxon>
        <taxon>Bacteroidales</taxon>
        <taxon>Bacteroidaceae</taxon>
        <taxon>Bacteroides</taxon>
    </lineage>
</organism>
<dbReference type="SUPFAM" id="SSF52980">
    <property type="entry name" value="Restriction endonuclease-like"/>
    <property type="match status" value="1"/>
</dbReference>
<dbReference type="InterPro" id="IPR011604">
    <property type="entry name" value="PDDEXK-like_dom_sf"/>
</dbReference>
<dbReference type="EMBL" id="JACJKJ010000009">
    <property type="protein sequence ID" value="MBM6806648.1"/>
    <property type="molecule type" value="Genomic_DNA"/>
</dbReference>
<accession>A0ABS2FA49</accession>
<reference evidence="2 3" key="1">
    <citation type="journal article" date="2021" name="Sci. Rep.">
        <title>The distribution of antibiotic resistance genes in chicken gut microbiota commensals.</title>
        <authorList>
            <person name="Juricova H."/>
            <person name="Matiasovicova J."/>
            <person name="Kubasova T."/>
            <person name="Cejkova D."/>
            <person name="Rychlik I."/>
        </authorList>
    </citation>
    <scope>NUCLEOTIDE SEQUENCE [LARGE SCALE GENOMIC DNA]</scope>
    <source>
        <strain evidence="2 3">An768</strain>
    </source>
</reference>
<name>A0ABS2FA49_9BACE</name>
<evidence type="ECO:0000259" key="1">
    <source>
        <dbReference type="Pfam" id="PF12705"/>
    </source>
</evidence>